<dbReference type="PANTHER" id="PTHR43884:SF12">
    <property type="entry name" value="ISOVALERYL-COA DEHYDROGENASE, MITOCHONDRIAL-RELATED"/>
    <property type="match status" value="1"/>
</dbReference>
<dbReference type="GO" id="GO:0008470">
    <property type="term" value="F:3-methylbutanoyl-CoA dehydrogenase activity"/>
    <property type="evidence" value="ECO:0007669"/>
    <property type="project" value="UniProtKB-EC"/>
</dbReference>
<reference evidence="21" key="1">
    <citation type="submission" date="2019-03" db="EMBL/GenBank/DDBJ databases">
        <authorList>
            <person name="Mank J."/>
            <person name="Almeida P."/>
        </authorList>
    </citation>
    <scope>NUCLEOTIDE SEQUENCE</scope>
    <source>
        <strain evidence="21">78183</strain>
    </source>
</reference>
<evidence type="ECO:0000259" key="20">
    <source>
        <dbReference type="Pfam" id="PF02771"/>
    </source>
</evidence>
<dbReference type="Pfam" id="PF02770">
    <property type="entry name" value="Acyl-CoA_dh_M"/>
    <property type="match status" value="1"/>
</dbReference>
<protein>
    <recommendedName>
        <fullName evidence="6">Isovaleryl-CoA dehydrogenase, mitochondrial</fullName>
        <ecNumber evidence="5">1.3.8.4</ecNumber>
    </recommendedName>
</protein>
<feature type="binding site" evidence="14">
    <location>
        <position position="175"/>
    </location>
    <ligand>
        <name>substrate</name>
    </ligand>
</feature>
<feature type="binding site" evidence="15">
    <location>
        <position position="342"/>
    </location>
    <ligand>
        <name>FAD</name>
        <dbReference type="ChEBI" id="CHEBI:57692"/>
    </ligand>
</feature>
<name>A0A6N2L3T2_SALVM</name>
<feature type="binding site" evidence="14">
    <location>
        <position position="307"/>
    </location>
    <ligand>
        <name>substrate</name>
    </ligand>
</feature>
<dbReference type="PANTHER" id="PTHR43884">
    <property type="entry name" value="ACYL-COA DEHYDROGENASE"/>
    <property type="match status" value="1"/>
</dbReference>
<comment type="similarity">
    <text evidence="4 16">Belongs to the acyl-CoA dehydrogenase family.</text>
</comment>
<feature type="binding site" evidence="15">
    <location>
        <begin position="199"/>
        <end position="201"/>
    </location>
    <ligand>
        <name>FAD</name>
        <dbReference type="ChEBI" id="CHEBI:57692"/>
    </ligand>
</feature>
<dbReference type="InterPro" id="IPR009100">
    <property type="entry name" value="AcylCoA_DH/oxidase_NM_dom_sf"/>
</dbReference>
<evidence type="ECO:0000256" key="4">
    <source>
        <dbReference type="ARBA" id="ARBA00009347"/>
    </source>
</evidence>
<keyword evidence="10 16" id="KW-0560">Oxidoreductase</keyword>
<gene>
    <name evidence="21" type="ORF">SVIM_LOCUS170022</name>
</gene>
<evidence type="ECO:0000259" key="19">
    <source>
        <dbReference type="Pfam" id="PF02770"/>
    </source>
</evidence>
<dbReference type="AlphaFoldDB" id="A0A6N2L3T2"/>
<evidence type="ECO:0000256" key="12">
    <source>
        <dbReference type="ARBA" id="ARBA00052875"/>
    </source>
</evidence>
<evidence type="ECO:0000256" key="9">
    <source>
        <dbReference type="ARBA" id="ARBA00022946"/>
    </source>
</evidence>
<dbReference type="InterPro" id="IPR006091">
    <property type="entry name" value="Acyl-CoA_Oxase/DH_mid-dom"/>
</dbReference>
<keyword evidence="7 16" id="KW-0285">Flavoprotein</keyword>
<dbReference type="SUPFAM" id="SSF56645">
    <property type="entry name" value="Acyl-CoA dehydrogenase NM domain-like"/>
    <property type="match status" value="1"/>
</dbReference>
<keyword evidence="11" id="KW-0496">Mitochondrion</keyword>
<comment type="pathway">
    <text evidence="3">Amino-acid degradation; L-leucine degradation; (S)-3-hydroxy-3-methylglutaryl-CoA from 3-isovaleryl-CoA: step 1/3.</text>
</comment>
<feature type="domain" description="Acyl-CoA oxidase/dehydrogenase middle" evidence="19">
    <location>
        <begin position="165"/>
        <end position="252"/>
    </location>
</feature>
<dbReference type="InterPro" id="IPR036250">
    <property type="entry name" value="AcylCo_DH-like_C"/>
</dbReference>
<dbReference type="Pfam" id="PF02771">
    <property type="entry name" value="Acyl-CoA_dh_N"/>
    <property type="match status" value="1"/>
</dbReference>
<feature type="binding site" evidence="14">
    <location>
        <begin position="221"/>
        <end position="222"/>
    </location>
    <ligand>
        <name>substrate</name>
    </ligand>
</feature>
<evidence type="ECO:0000313" key="21">
    <source>
        <dbReference type="EMBL" id="VFU34833.1"/>
    </source>
</evidence>
<keyword evidence="9" id="KW-0809">Transit peptide</keyword>
<comment type="cofactor">
    <cofactor evidence="1 15 16">
        <name>FAD</name>
        <dbReference type="ChEBI" id="CHEBI:57692"/>
    </cofactor>
</comment>
<dbReference type="InterPro" id="IPR006089">
    <property type="entry name" value="Acyl-CoA_DH_CS"/>
</dbReference>
<organism evidence="21">
    <name type="scientific">Salix viminalis</name>
    <name type="common">Common osier</name>
    <name type="synonym">Basket willow</name>
    <dbReference type="NCBI Taxonomy" id="40686"/>
    <lineage>
        <taxon>Eukaryota</taxon>
        <taxon>Viridiplantae</taxon>
        <taxon>Streptophyta</taxon>
        <taxon>Embryophyta</taxon>
        <taxon>Tracheophyta</taxon>
        <taxon>Spermatophyta</taxon>
        <taxon>Magnoliopsida</taxon>
        <taxon>eudicotyledons</taxon>
        <taxon>Gunneridae</taxon>
        <taxon>Pentapetalae</taxon>
        <taxon>rosids</taxon>
        <taxon>fabids</taxon>
        <taxon>Malpighiales</taxon>
        <taxon>Salicaceae</taxon>
        <taxon>Saliceae</taxon>
        <taxon>Salix</taxon>
    </lineage>
</organism>
<evidence type="ECO:0000256" key="1">
    <source>
        <dbReference type="ARBA" id="ARBA00001974"/>
    </source>
</evidence>
<dbReference type="InterPro" id="IPR046373">
    <property type="entry name" value="Acyl-CoA_Oxase/DH_mid-dom_sf"/>
</dbReference>
<feature type="binding site" evidence="14">
    <location>
        <begin position="314"/>
        <end position="317"/>
    </location>
    <ligand>
        <name>substrate</name>
    </ligand>
</feature>
<proteinExistence type="inferred from homology"/>
<evidence type="ECO:0000256" key="7">
    <source>
        <dbReference type="ARBA" id="ARBA00022630"/>
    </source>
</evidence>
<dbReference type="Gene3D" id="1.10.540.10">
    <property type="entry name" value="Acyl-CoA dehydrogenase/oxidase, N-terminal domain"/>
    <property type="match status" value="1"/>
</dbReference>
<comment type="subcellular location">
    <subcellularLocation>
        <location evidence="2">Mitochondrion</location>
    </subcellularLocation>
</comment>
<dbReference type="CDD" id="cd01156">
    <property type="entry name" value="IVD"/>
    <property type="match status" value="1"/>
</dbReference>
<evidence type="ECO:0000256" key="8">
    <source>
        <dbReference type="ARBA" id="ARBA00022827"/>
    </source>
</evidence>
<comment type="catalytic activity">
    <reaction evidence="12">
        <text>3-methylbutanoyl-CoA + oxidized [electron-transfer flavoprotein] + H(+) = 3-methylbut-2-enoyl-CoA + reduced [electron-transfer flavoprotein]</text>
        <dbReference type="Rhea" id="RHEA:12276"/>
        <dbReference type="Rhea" id="RHEA-COMP:10685"/>
        <dbReference type="Rhea" id="RHEA-COMP:10686"/>
        <dbReference type="ChEBI" id="CHEBI:15378"/>
        <dbReference type="ChEBI" id="CHEBI:57344"/>
        <dbReference type="ChEBI" id="CHEBI:57345"/>
        <dbReference type="ChEBI" id="CHEBI:57692"/>
        <dbReference type="ChEBI" id="CHEBI:58307"/>
        <dbReference type="EC" id="1.3.8.4"/>
    </reaction>
</comment>
<dbReference type="InterPro" id="IPR009075">
    <property type="entry name" value="AcylCo_DH/oxidase_C"/>
</dbReference>
<feature type="domain" description="Acyl-CoA dehydrogenase/oxidase C-terminal" evidence="18">
    <location>
        <begin position="413"/>
        <end position="478"/>
    </location>
</feature>
<evidence type="ECO:0000256" key="2">
    <source>
        <dbReference type="ARBA" id="ARBA00004173"/>
    </source>
</evidence>
<feature type="region of interest" description="Disordered" evidence="17">
    <location>
        <begin position="16"/>
        <end position="40"/>
    </location>
</feature>
<dbReference type="PROSITE" id="PS00073">
    <property type="entry name" value="ACYL_COA_DH_2"/>
    <property type="match status" value="1"/>
</dbReference>
<dbReference type="Gene3D" id="1.20.140.10">
    <property type="entry name" value="Butyryl-CoA Dehydrogenase, subunit A, domain 3"/>
    <property type="match status" value="1"/>
</dbReference>
<feature type="domain" description="Acyl-CoA dehydrogenase/oxidase N-terminal" evidence="20">
    <location>
        <begin position="48"/>
        <end position="161"/>
    </location>
</feature>
<dbReference type="GO" id="GO:0006552">
    <property type="term" value="P:L-leucine catabolic process"/>
    <property type="evidence" value="ECO:0007669"/>
    <property type="project" value="TreeGrafter"/>
</dbReference>
<evidence type="ECO:0000256" key="15">
    <source>
        <dbReference type="PIRSR" id="PIRSR634183-3"/>
    </source>
</evidence>
<dbReference type="InterPro" id="IPR037069">
    <property type="entry name" value="AcylCoA_DH/ox_N_sf"/>
</dbReference>
<dbReference type="EC" id="1.3.8.4" evidence="5"/>
<dbReference type="GO" id="GO:0050660">
    <property type="term" value="F:flavin adenine dinucleotide binding"/>
    <property type="evidence" value="ECO:0007669"/>
    <property type="project" value="InterPro"/>
</dbReference>
<keyword evidence="8 15" id="KW-0274">FAD</keyword>
<evidence type="ECO:0000256" key="16">
    <source>
        <dbReference type="RuleBase" id="RU362125"/>
    </source>
</evidence>
<evidence type="ECO:0000256" key="3">
    <source>
        <dbReference type="ARBA" id="ARBA00004898"/>
    </source>
</evidence>
<evidence type="ECO:0000256" key="13">
    <source>
        <dbReference type="PIRSR" id="PIRSR634183-1"/>
    </source>
</evidence>
<evidence type="ECO:0000259" key="18">
    <source>
        <dbReference type="Pfam" id="PF00441"/>
    </source>
</evidence>
<evidence type="ECO:0000256" key="14">
    <source>
        <dbReference type="PIRSR" id="PIRSR634183-2"/>
    </source>
</evidence>
<feature type="binding site" evidence="15">
    <location>
        <begin position="437"/>
        <end position="441"/>
    </location>
    <ligand>
        <name>FAD</name>
        <dbReference type="ChEBI" id="CHEBI:57692"/>
    </ligand>
</feature>
<feature type="binding site" evidence="15">
    <location>
        <begin position="466"/>
        <end position="468"/>
    </location>
    <ligand>
        <name>FAD</name>
        <dbReference type="ChEBI" id="CHEBI:57692"/>
    </ligand>
</feature>
<dbReference type="GO" id="GO:0005739">
    <property type="term" value="C:mitochondrion"/>
    <property type="evidence" value="ECO:0007669"/>
    <property type="project" value="UniProtKB-SubCell"/>
</dbReference>
<dbReference type="EMBL" id="CAADRP010001079">
    <property type="protein sequence ID" value="VFU34833.1"/>
    <property type="molecule type" value="Genomic_DNA"/>
</dbReference>
<feature type="domain" description="Acyl-CoA dehydrogenase/oxidase C-terminal" evidence="18">
    <location>
        <begin position="303"/>
        <end position="388"/>
    </location>
</feature>
<dbReference type="FunFam" id="1.10.540.10:FF:000007">
    <property type="entry name" value="Isovaleryl-CoA dehydrogenase, mitochondrial"/>
    <property type="match status" value="1"/>
</dbReference>
<dbReference type="PROSITE" id="PS00072">
    <property type="entry name" value="ACYL_COA_DH_1"/>
    <property type="match status" value="1"/>
</dbReference>
<evidence type="ECO:0000256" key="10">
    <source>
        <dbReference type="ARBA" id="ARBA00023002"/>
    </source>
</evidence>
<dbReference type="Gene3D" id="2.40.110.10">
    <property type="entry name" value="Butyryl-CoA Dehydrogenase, subunit A, domain 2"/>
    <property type="match status" value="1"/>
</dbReference>
<dbReference type="SUPFAM" id="SSF47203">
    <property type="entry name" value="Acyl-CoA dehydrogenase C-terminal domain-like"/>
    <property type="match status" value="1"/>
</dbReference>
<feature type="binding site" evidence="15">
    <location>
        <begin position="166"/>
        <end position="175"/>
    </location>
    <ligand>
        <name>FAD</name>
        <dbReference type="ChEBI" id="CHEBI:57692"/>
    </ligand>
</feature>
<feature type="binding site" evidence="14">
    <location>
        <begin position="464"/>
        <end position="465"/>
    </location>
    <ligand>
        <name>substrate</name>
    </ligand>
</feature>
<evidence type="ECO:0000256" key="5">
    <source>
        <dbReference type="ARBA" id="ARBA00012044"/>
    </source>
</evidence>
<evidence type="ECO:0000256" key="11">
    <source>
        <dbReference type="ARBA" id="ARBA00023128"/>
    </source>
</evidence>
<evidence type="ECO:0000256" key="6">
    <source>
        <dbReference type="ARBA" id="ARBA00018258"/>
    </source>
</evidence>
<sequence>MQRVFGATARRSLSLLTTNKKKLPHPRPPSPPSASSFSTTSTSLLFDDTQLQFKESVSQFTQENIAPFASTIDQSNYFPKDVNLWKLMGDFNLHGITAPEEYGGLGLGYLYHCIAMEEISRASGSVGLSYGAHSNLCINQLVRNGNPAQRQKYLPKLISGEHVGALAMSEPNAGSDVVSMKCKADRVDGGYIINGNKMWCTNGPVAQTLVVYAKTNVTAGSKGITAFIIEKGMPGFSTAQKLDKLGMRGSDTYVNNTLTDVFYFLVHQPSSFPPTNMVDGLIRCELLFENCFVPEENVLGQEGKGVYVMMSGLDLERLVLAAGPLGIMQACLDVVLPYIRQREQFGQPIGVFQFIQGKIADMYTSLQSSRAYVYSVARDCDSGRIDPKYIKTPYDLYIHSDCQISLVDVEVHKNVDCAGAILCAAERGTQVALQAIQCLGGNGYVNEYATGRLLRDAKLYEIGAGTSEIRRMIIGRELFKQ</sequence>
<dbReference type="FunFam" id="1.20.140.10:FF:000003">
    <property type="entry name" value="isovaleryl-CoA dehydrogenase, mitochondrial"/>
    <property type="match status" value="1"/>
</dbReference>
<accession>A0A6N2L3T2</accession>
<dbReference type="Pfam" id="PF00441">
    <property type="entry name" value="Acyl-CoA_dh_1"/>
    <property type="match status" value="2"/>
</dbReference>
<feature type="binding site" evidence="15">
    <location>
        <position position="353"/>
    </location>
    <ligand>
        <name>FAD</name>
        <dbReference type="ChEBI" id="CHEBI:57692"/>
    </ligand>
</feature>
<dbReference type="InterPro" id="IPR034183">
    <property type="entry name" value="IVD"/>
</dbReference>
<dbReference type="InterPro" id="IPR013786">
    <property type="entry name" value="AcylCoA_DH/ox_N"/>
</dbReference>
<feature type="active site" description="Proton acceptor" evidence="13">
    <location>
        <position position="316"/>
    </location>
</feature>
<evidence type="ECO:0000256" key="17">
    <source>
        <dbReference type="SAM" id="MobiDB-lite"/>
    </source>
</evidence>